<reference evidence="2" key="1">
    <citation type="submission" date="2023-08" db="EMBL/GenBank/DDBJ databases">
        <authorList>
            <person name="Alioto T."/>
            <person name="Alioto T."/>
            <person name="Gomez Garrido J."/>
        </authorList>
    </citation>
    <scope>NUCLEOTIDE SEQUENCE</scope>
</reference>
<dbReference type="AlphaFoldDB" id="A0AA36FEA6"/>
<feature type="compositionally biased region" description="Basic and acidic residues" evidence="1">
    <location>
        <begin position="1"/>
        <end position="10"/>
    </location>
</feature>
<sequence>MRGGDERIDGCKNIADGGIPGGGSNIHERGDSATGNNSVGGSGNGCGASSGAVLRGGGFCWWTWCLCCLSRDEVPKDPTNFFEKPYAHV</sequence>
<evidence type="ECO:0000256" key="1">
    <source>
        <dbReference type="SAM" id="MobiDB-lite"/>
    </source>
</evidence>
<accession>A0AA36FEA6</accession>
<proteinExistence type="predicted"/>
<protein>
    <submittedName>
        <fullName evidence="2">Uncharacterized protein</fullName>
    </submittedName>
</protein>
<evidence type="ECO:0000313" key="3">
    <source>
        <dbReference type="Proteomes" id="UP001162480"/>
    </source>
</evidence>
<evidence type="ECO:0000313" key="2">
    <source>
        <dbReference type="EMBL" id="CAI9735125.1"/>
    </source>
</evidence>
<name>A0AA36FEA6_OCTVU</name>
<keyword evidence="3" id="KW-1185">Reference proteome</keyword>
<feature type="region of interest" description="Disordered" evidence="1">
    <location>
        <begin position="1"/>
        <end position="36"/>
    </location>
</feature>
<dbReference type="Proteomes" id="UP001162480">
    <property type="component" value="Chromosome 17"/>
</dbReference>
<gene>
    <name evidence="2" type="ORF">OCTVUL_1B029924</name>
</gene>
<dbReference type="EMBL" id="OX597830">
    <property type="protein sequence ID" value="CAI9735125.1"/>
    <property type="molecule type" value="Genomic_DNA"/>
</dbReference>
<organism evidence="2 3">
    <name type="scientific">Octopus vulgaris</name>
    <name type="common">Common octopus</name>
    <dbReference type="NCBI Taxonomy" id="6645"/>
    <lineage>
        <taxon>Eukaryota</taxon>
        <taxon>Metazoa</taxon>
        <taxon>Spiralia</taxon>
        <taxon>Lophotrochozoa</taxon>
        <taxon>Mollusca</taxon>
        <taxon>Cephalopoda</taxon>
        <taxon>Coleoidea</taxon>
        <taxon>Octopodiformes</taxon>
        <taxon>Octopoda</taxon>
        <taxon>Incirrata</taxon>
        <taxon>Octopodidae</taxon>
        <taxon>Octopus</taxon>
    </lineage>
</organism>